<dbReference type="GO" id="GO:0032259">
    <property type="term" value="P:methylation"/>
    <property type="evidence" value="ECO:0007669"/>
    <property type="project" value="UniProtKB-KW"/>
</dbReference>
<accession>A0ABZ0I1S1</accession>
<name>A0ABZ0I1S1_9GAMM</name>
<dbReference type="InterPro" id="IPR006342">
    <property type="entry name" value="FkbM_mtfrase"/>
</dbReference>
<dbReference type="NCBIfam" id="TIGR01444">
    <property type="entry name" value="fkbM_fam"/>
    <property type="match status" value="1"/>
</dbReference>
<reference evidence="2 3" key="1">
    <citation type="submission" date="2023-10" db="EMBL/GenBank/DDBJ databases">
        <title>Two novel species belonging to the OM43/NOR5 clade.</title>
        <authorList>
            <person name="Park M."/>
        </authorList>
    </citation>
    <scope>NUCLEOTIDE SEQUENCE [LARGE SCALE GENOMIC DNA]</scope>
    <source>
        <strain evidence="2 3">IMCC43200</strain>
    </source>
</reference>
<dbReference type="Pfam" id="PF05050">
    <property type="entry name" value="Methyltransf_21"/>
    <property type="match status" value="1"/>
</dbReference>
<dbReference type="EMBL" id="CP136864">
    <property type="protein sequence ID" value="WOJ92973.1"/>
    <property type="molecule type" value="Genomic_DNA"/>
</dbReference>
<keyword evidence="3" id="KW-1185">Reference proteome</keyword>
<evidence type="ECO:0000259" key="1">
    <source>
        <dbReference type="Pfam" id="PF05050"/>
    </source>
</evidence>
<dbReference type="PANTHER" id="PTHR34203:SF15">
    <property type="entry name" value="SLL1173 PROTEIN"/>
    <property type="match status" value="1"/>
</dbReference>
<keyword evidence="2" id="KW-0489">Methyltransferase</keyword>
<dbReference type="Proteomes" id="UP001626537">
    <property type="component" value="Chromosome"/>
</dbReference>
<organism evidence="2 3">
    <name type="scientific">Congregibacter variabilis</name>
    <dbReference type="NCBI Taxonomy" id="3081200"/>
    <lineage>
        <taxon>Bacteria</taxon>
        <taxon>Pseudomonadati</taxon>
        <taxon>Pseudomonadota</taxon>
        <taxon>Gammaproteobacteria</taxon>
        <taxon>Cellvibrionales</taxon>
        <taxon>Halieaceae</taxon>
        <taxon>Congregibacter</taxon>
    </lineage>
</organism>
<gene>
    <name evidence="2" type="ORF">R0135_14450</name>
</gene>
<dbReference type="PANTHER" id="PTHR34203">
    <property type="entry name" value="METHYLTRANSFERASE, FKBM FAMILY PROTEIN"/>
    <property type="match status" value="1"/>
</dbReference>
<evidence type="ECO:0000313" key="2">
    <source>
        <dbReference type="EMBL" id="WOJ92973.1"/>
    </source>
</evidence>
<sequence length="256" mass="28681">MRSYAAKWYRTLASYFPSKSLLTARRLKDSPLRCFGLPHESDFLPLKELRGQDLLIVDVGANRGQSIDSFTSVLGDARITSIEPNPILAQALRKHYPTIDIHNLALGAKPDALTLHVPRYGYTYWDTRASLDNDFASSFLGPHNFMFFREERAGLESFDVPVGTLDELALAPDILKIDAEGYEYEILLGGHQTLSGAPIVIIEKPGPDIIKYMEKYGFDPYSAVGSKLIQRTGKLNTIFLHPAKHRKFIATVLVEL</sequence>
<keyword evidence="2" id="KW-0808">Transferase</keyword>
<dbReference type="InterPro" id="IPR029063">
    <property type="entry name" value="SAM-dependent_MTases_sf"/>
</dbReference>
<dbReference type="Gene3D" id="3.40.50.150">
    <property type="entry name" value="Vaccinia Virus protein VP39"/>
    <property type="match status" value="1"/>
</dbReference>
<dbReference type="GO" id="GO:0008168">
    <property type="term" value="F:methyltransferase activity"/>
    <property type="evidence" value="ECO:0007669"/>
    <property type="project" value="UniProtKB-KW"/>
</dbReference>
<dbReference type="SUPFAM" id="SSF53335">
    <property type="entry name" value="S-adenosyl-L-methionine-dependent methyltransferases"/>
    <property type="match status" value="1"/>
</dbReference>
<feature type="domain" description="Methyltransferase FkbM" evidence="1">
    <location>
        <begin position="58"/>
        <end position="219"/>
    </location>
</feature>
<protein>
    <submittedName>
        <fullName evidence="2">FkbM family methyltransferase</fullName>
    </submittedName>
</protein>
<proteinExistence type="predicted"/>
<evidence type="ECO:0000313" key="3">
    <source>
        <dbReference type="Proteomes" id="UP001626537"/>
    </source>
</evidence>
<dbReference type="RefSeq" id="WP_407347630.1">
    <property type="nucleotide sequence ID" value="NZ_CP136864.1"/>
</dbReference>
<dbReference type="InterPro" id="IPR052514">
    <property type="entry name" value="SAM-dependent_MTase"/>
</dbReference>